<dbReference type="InterPro" id="IPR025436">
    <property type="entry name" value="DUF4179"/>
</dbReference>
<feature type="domain" description="DUF4179" evidence="2">
    <location>
        <begin position="5"/>
        <end position="80"/>
    </location>
</feature>
<name>A0ABT9V4G2_9BACL</name>
<dbReference type="EMBL" id="JAUSTU010000008">
    <property type="protein sequence ID" value="MDQ0155745.1"/>
    <property type="molecule type" value="Genomic_DNA"/>
</dbReference>
<sequence>MILPAAVVVLAFGLTASLSPSFADWIGGLFATEQVDEGLRMASDAGFAERVDLEVTDQKLTFKVEDVVADTSRIAFSYQVLNQNGKPQKVYLDFADSNNEIYALDPERKRLEISSMGWSGTEDDYGLIELSIRDQTGIEDLIIKIQLTKINGVKGNWELEIPVDLKKSLQSTKTIALNDVQTSAHGVTVNMKEVRFAPSSNEIIYETGFTDKEKQGIEEQTKQLEKAFGKSNVHSFGHYGTAIQYHLENQDSKPIYYHNAFLEGKGHTSDLGLIQGTGEDGEQFGQMKWNESFIPQKADAKLTFVLDGVIKTVPSDFSIKIKPKDLKKKPLTFEYEGNYLTIKDVNIESDYSLRKSVIPIEKDSFLKIEMEGGKEAKSSDLGAWIMVDDQGQSYEAFHSGSILDEKDKNGRYKTTTELRIYNLEEIPEELTLHLISVTRYHEVKEKWRVPLY</sequence>
<reference evidence="3 4" key="1">
    <citation type="submission" date="2023-07" db="EMBL/GenBank/DDBJ databases">
        <title>Genomic Encyclopedia of Type Strains, Phase IV (KMG-IV): sequencing the most valuable type-strain genomes for metagenomic binning, comparative biology and taxonomic classification.</title>
        <authorList>
            <person name="Goeker M."/>
        </authorList>
    </citation>
    <scope>NUCLEOTIDE SEQUENCE [LARGE SCALE GENOMIC DNA]</scope>
    <source>
        <strain evidence="3 4">DSM 23948</strain>
    </source>
</reference>
<keyword evidence="4" id="KW-1185">Reference proteome</keyword>
<dbReference type="Gene3D" id="2.60.40.1630">
    <property type="entry name" value="bacillus anthracis domain"/>
    <property type="match status" value="1"/>
</dbReference>
<protein>
    <recommendedName>
        <fullName evidence="2">DUF4179 domain-containing protein</fullName>
    </recommendedName>
</protein>
<dbReference type="Pfam" id="PF13786">
    <property type="entry name" value="DUF4179"/>
    <property type="match status" value="1"/>
</dbReference>
<keyword evidence="1" id="KW-0732">Signal</keyword>
<feature type="signal peptide" evidence="1">
    <location>
        <begin position="1"/>
        <end position="23"/>
    </location>
</feature>
<evidence type="ECO:0000313" key="4">
    <source>
        <dbReference type="Proteomes" id="UP001231362"/>
    </source>
</evidence>
<comment type="caution">
    <text evidence="3">The sequence shown here is derived from an EMBL/GenBank/DDBJ whole genome shotgun (WGS) entry which is preliminary data.</text>
</comment>
<gene>
    <name evidence="3" type="ORF">J2S07_002050</name>
</gene>
<evidence type="ECO:0000313" key="3">
    <source>
        <dbReference type="EMBL" id="MDQ0155745.1"/>
    </source>
</evidence>
<feature type="chain" id="PRO_5045723854" description="DUF4179 domain-containing protein" evidence="1">
    <location>
        <begin position="24"/>
        <end position="452"/>
    </location>
</feature>
<proteinExistence type="predicted"/>
<accession>A0ABT9V4G2</accession>
<dbReference type="Proteomes" id="UP001231362">
    <property type="component" value="Unassembled WGS sequence"/>
</dbReference>
<evidence type="ECO:0000256" key="1">
    <source>
        <dbReference type="SAM" id="SignalP"/>
    </source>
</evidence>
<organism evidence="3 4">
    <name type="scientific">Anoxybacillus andreesenii</name>
    <dbReference type="NCBI Taxonomy" id="1325932"/>
    <lineage>
        <taxon>Bacteria</taxon>
        <taxon>Bacillati</taxon>
        <taxon>Bacillota</taxon>
        <taxon>Bacilli</taxon>
        <taxon>Bacillales</taxon>
        <taxon>Anoxybacillaceae</taxon>
        <taxon>Anoxybacillus</taxon>
    </lineage>
</organism>
<evidence type="ECO:0000259" key="2">
    <source>
        <dbReference type="Pfam" id="PF13786"/>
    </source>
</evidence>
<dbReference type="RefSeq" id="WP_307150271.1">
    <property type="nucleotide sequence ID" value="NZ_JAUSTU010000008.1"/>
</dbReference>